<comment type="caution">
    <text evidence="1">The sequence shown here is derived from an EMBL/GenBank/DDBJ whole genome shotgun (WGS) entry which is preliminary data.</text>
</comment>
<keyword evidence="2" id="KW-1185">Reference proteome</keyword>
<organism evidence="1 2">
    <name type="scientific">Aquimarina hainanensis</name>
    <dbReference type="NCBI Taxonomy" id="1578017"/>
    <lineage>
        <taxon>Bacteria</taxon>
        <taxon>Pseudomonadati</taxon>
        <taxon>Bacteroidota</taxon>
        <taxon>Flavobacteriia</taxon>
        <taxon>Flavobacteriales</taxon>
        <taxon>Flavobacteriaceae</taxon>
        <taxon>Aquimarina</taxon>
    </lineage>
</organism>
<evidence type="ECO:0000313" key="2">
    <source>
        <dbReference type="Proteomes" id="UP001597459"/>
    </source>
</evidence>
<accession>A0ABW5NE37</accession>
<sequence>MKRIALLLVLIISSMASYGQYRWEVTGGLLRSKMDHQNVETVFSNGFYLNAGYGYMLDNRARSSIVFSFELLQRNSKITESNTGLGVAYGDQFQALQVGFSPKFRYFIGGEEFRVFANVGPSFRVNTGFEIGDQKLESDQYEQIIISGVYGVGASWGIGEMVDVMAEAGITNDFVDNLVDVESKFFDYYARIGIRFRIYDATR</sequence>
<proteinExistence type="predicted"/>
<dbReference type="SUPFAM" id="SSF56925">
    <property type="entry name" value="OMPA-like"/>
    <property type="match status" value="1"/>
</dbReference>
<dbReference type="EMBL" id="JBHULX010000039">
    <property type="protein sequence ID" value="MFD2593116.1"/>
    <property type="molecule type" value="Genomic_DNA"/>
</dbReference>
<protein>
    <submittedName>
        <fullName evidence="1">Outer membrane beta-barrel protein</fullName>
    </submittedName>
</protein>
<reference evidence="2" key="1">
    <citation type="journal article" date="2019" name="Int. J. Syst. Evol. Microbiol.">
        <title>The Global Catalogue of Microorganisms (GCM) 10K type strain sequencing project: providing services to taxonomists for standard genome sequencing and annotation.</title>
        <authorList>
            <consortium name="The Broad Institute Genomics Platform"/>
            <consortium name="The Broad Institute Genome Sequencing Center for Infectious Disease"/>
            <person name="Wu L."/>
            <person name="Ma J."/>
        </authorList>
    </citation>
    <scope>NUCLEOTIDE SEQUENCE [LARGE SCALE GENOMIC DNA]</scope>
    <source>
        <strain evidence="2">KCTC 42423</strain>
    </source>
</reference>
<evidence type="ECO:0000313" key="1">
    <source>
        <dbReference type="EMBL" id="MFD2593116.1"/>
    </source>
</evidence>
<dbReference type="InterPro" id="IPR011250">
    <property type="entry name" value="OMP/PagP_B-barrel"/>
</dbReference>
<name>A0ABW5NE37_9FLAO</name>
<gene>
    <name evidence="1" type="ORF">ACFSTE_19920</name>
</gene>
<dbReference type="Proteomes" id="UP001597459">
    <property type="component" value="Unassembled WGS sequence"/>
</dbReference>
<dbReference type="RefSeq" id="WP_176029914.1">
    <property type="nucleotide sequence ID" value="NZ_JBHSJV010000001.1"/>
</dbReference>